<dbReference type="AlphaFoldDB" id="A0A9W6I5A0"/>
<keyword evidence="3" id="KW-1185">Reference proteome</keyword>
<dbReference type="RefSeq" id="WP_271220291.1">
    <property type="nucleotide sequence ID" value="NZ_BAAAVD010000084.1"/>
</dbReference>
<reference evidence="2" key="1">
    <citation type="journal article" date="2014" name="Int. J. Syst. Evol. Microbiol.">
        <title>Complete genome sequence of Corynebacterium casei LMG S-19264T (=DSM 44701T), isolated from a smear-ripened cheese.</title>
        <authorList>
            <consortium name="US DOE Joint Genome Institute (JGI-PGF)"/>
            <person name="Walter F."/>
            <person name="Albersmeier A."/>
            <person name="Kalinowski J."/>
            <person name="Ruckert C."/>
        </authorList>
    </citation>
    <scope>NUCLEOTIDE SEQUENCE</scope>
    <source>
        <strain evidence="2">VKM Ac-2007</strain>
    </source>
</reference>
<reference evidence="2" key="2">
    <citation type="submission" date="2023-01" db="EMBL/GenBank/DDBJ databases">
        <authorList>
            <person name="Sun Q."/>
            <person name="Evtushenko L."/>
        </authorList>
    </citation>
    <scope>NUCLEOTIDE SEQUENCE</scope>
    <source>
        <strain evidence="2">VKM Ac-2007</strain>
    </source>
</reference>
<sequence>MAPETDPARRTRRHRTDWMALLSGLLFIVSGILFISVPDLEPLVMLPVVLGGLGLAGLVSILARAVRRQ</sequence>
<proteinExistence type="predicted"/>
<evidence type="ECO:0000313" key="3">
    <source>
        <dbReference type="Proteomes" id="UP001143474"/>
    </source>
</evidence>
<gene>
    <name evidence="2" type="ORF">GCM10017600_53510</name>
</gene>
<comment type="caution">
    <text evidence="2">The sequence shown here is derived from an EMBL/GenBank/DDBJ whole genome shotgun (WGS) entry which is preliminary data.</text>
</comment>
<keyword evidence="1" id="KW-0812">Transmembrane</keyword>
<name>A0A9W6I5A0_9ACTN</name>
<evidence type="ECO:0000256" key="1">
    <source>
        <dbReference type="SAM" id="Phobius"/>
    </source>
</evidence>
<protein>
    <submittedName>
        <fullName evidence="2">Uncharacterized protein</fullName>
    </submittedName>
</protein>
<feature type="transmembrane region" description="Helical" evidence="1">
    <location>
        <begin position="43"/>
        <end position="63"/>
    </location>
</feature>
<accession>A0A9W6I5A0</accession>
<dbReference type="EMBL" id="BSEV01000013">
    <property type="protein sequence ID" value="GLK11943.1"/>
    <property type="molecule type" value="Genomic_DNA"/>
</dbReference>
<evidence type="ECO:0000313" key="2">
    <source>
        <dbReference type="EMBL" id="GLK11943.1"/>
    </source>
</evidence>
<dbReference type="Proteomes" id="UP001143474">
    <property type="component" value="Unassembled WGS sequence"/>
</dbReference>
<keyword evidence="1" id="KW-0472">Membrane</keyword>
<keyword evidence="1" id="KW-1133">Transmembrane helix</keyword>
<organism evidence="2 3">
    <name type="scientific">Streptosporangium carneum</name>
    <dbReference type="NCBI Taxonomy" id="47481"/>
    <lineage>
        <taxon>Bacteria</taxon>
        <taxon>Bacillati</taxon>
        <taxon>Actinomycetota</taxon>
        <taxon>Actinomycetes</taxon>
        <taxon>Streptosporangiales</taxon>
        <taxon>Streptosporangiaceae</taxon>
        <taxon>Streptosporangium</taxon>
    </lineage>
</organism>
<feature type="transmembrane region" description="Helical" evidence="1">
    <location>
        <begin position="18"/>
        <end position="37"/>
    </location>
</feature>